<reference evidence="2" key="1">
    <citation type="submission" date="2022-01" db="EMBL/GenBank/DDBJ databases">
        <authorList>
            <person name="King R."/>
        </authorList>
    </citation>
    <scope>NUCLEOTIDE SEQUENCE</scope>
</reference>
<reference evidence="2" key="2">
    <citation type="submission" date="2022-10" db="EMBL/GenBank/DDBJ databases">
        <authorList>
            <consortium name="ENA_rothamsted_submissions"/>
            <consortium name="culmorum"/>
            <person name="King R."/>
        </authorList>
    </citation>
    <scope>NUCLEOTIDE SEQUENCE</scope>
</reference>
<evidence type="ECO:0008006" key="4">
    <source>
        <dbReference type="Google" id="ProtNLM"/>
    </source>
</evidence>
<proteinExistence type="predicted"/>
<dbReference type="EMBL" id="OU896709">
    <property type="protein sequence ID" value="CAH1159790.1"/>
    <property type="molecule type" value="Genomic_DNA"/>
</dbReference>
<organism evidence="2 3">
    <name type="scientific">Phaedon cochleariae</name>
    <name type="common">Mustard beetle</name>
    <dbReference type="NCBI Taxonomy" id="80249"/>
    <lineage>
        <taxon>Eukaryota</taxon>
        <taxon>Metazoa</taxon>
        <taxon>Ecdysozoa</taxon>
        <taxon>Arthropoda</taxon>
        <taxon>Hexapoda</taxon>
        <taxon>Insecta</taxon>
        <taxon>Pterygota</taxon>
        <taxon>Neoptera</taxon>
        <taxon>Endopterygota</taxon>
        <taxon>Coleoptera</taxon>
        <taxon>Polyphaga</taxon>
        <taxon>Cucujiformia</taxon>
        <taxon>Chrysomeloidea</taxon>
        <taxon>Chrysomelidae</taxon>
        <taxon>Chrysomelinae</taxon>
        <taxon>Chrysomelini</taxon>
        <taxon>Phaedon</taxon>
    </lineage>
</organism>
<keyword evidence="3" id="KW-1185">Reference proteome</keyword>
<dbReference type="SUPFAM" id="SSF50978">
    <property type="entry name" value="WD40 repeat-like"/>
    <property type="match status" value="1"/>
</dbReference>
<evidence type="ECO:0000313" key="3">
    <source>
        <dbReference type="Proteomes" id="UP001153737"/>
    </source>
</evidence>
<feature type="repeat" description="WD" evidence="1">
    <location>
        <begin position="119"/>
        <end position="153"/>
    </location>
</feature>
<evidence type="ECO:0000256" key="1">
    <source>
        <dbReference type="PROSITE-ProRule" id="PRU00221"/>
    </source>
</evidence>
<dbReference type="InterPro" id="IPR001680">
    <property type="entry name" value="WD40_rpt"/>
</dbReference>
<dbReference type="GO" id="GO:0031080">
    <property type="term" value="C:nuclear pore outer ring"/>
    <property type="evidence" value="ECO:0007669"/>
    <property type="project" value="InterPro"/>
</dbReference>
<dbReference type="InterPro" id="IPR015943">
    <property type="entry name" value="WD40/YVTN_repeat-like_dom_sf"/>
</dbReference>
<gene>
    <name evidence="2" type="ORF">PHAECO_LOCUS7100</name>
</gene>
<evidence type="ECO:0000313" key="2">
    <source>
        <dbReference type="EMBL" id="CAH1159790.1"/>
    </source>
</evidence>
<dbReference type="Gene3D" id="2.130.10.10">
    <property type="entry name" value="YVTN repeat-like/Quinoprotein amine dehydrogenase"/>
    <property type="match status" value="1"/>
</dbReference>
<accession>A0A9P0GTS8</accession>
<dbReference type="SMART" id="SM00320">
    <property type="entry name" value="WD40"/>
    <property type="match status" value="5"/>
</dbReference>
<dbReference type="PANTHER" id="PTHR22806">
    <property type="entry name" value="NUCLEOPORIN NUP37 P37 -RELATED"/>
    <property type="match status" value="1"/>
</dbReference>
<protein>
    <recommendedName>
        <fullName evidence="4">Nucleoporin Nup37</fullName>
    </recommendedName>
</protein>
<dbReference type="Proteomes" id="UP001153737">
    <property type="component" value="Chromosome 3"/>
</dbReference>
<dbReference type="PROSITE" id="PS50294">
    <property type="entry name" value="WD_REPEATS_REGION"/>
    <property type="match status" value="1"/>
</dbReference>
<dbReference type="AlphaFoldDB" id="A0A9P0GTS8"/>
<dbReference type="InterPro" id="IPR036322">
    <property type="entry name" value="WD40_repeat_dom_sf"/>
</dbReference>
<dbReference type="Pfam" id="PF00400">
    <property type="entry name" value="WD40"/>
    <property type="match status" value="1"/>
</dbReference>
<keyword evidence="1" id="KW-0853">WD repeat</keyword>
<dbReference type="PROSITE" id="PS50082">
    <property type="entry name" value="WD_REPEATS_2"/>
    <property type="match status" value="1"/>
</dbReference>
<dbReference type="PANTHER" id="PTHR22806:SF0">
    <property type="entry name" value="NUCLEOPORIN NUP37"/>
    <property type="match status" value="1"/>
</dbReference>
<dbReference type="InterPro" id="IPR037626">
    <property type="entry name" value="NUP37"/>
</dbReference>
<name>A0A9P0GTS8_PHACE</name>
<sequence>MDSIEAVKKNSSEPCVIEDLTEHGQILYIQFSPFEWSQDVLLVGFREKILLVHIDISDKICIKVLTEFSHQARCTTISMSPETSLTSLPNQVVFCAAGNDFKLRIFSSDLDENSKCLVIGKHASYINDTMFDPENDYLASTSDDNTVQIWSVDGYKLKCTFNLTSAGMNVCWHRSDSCKLMVAEKIGVIRFYNVESETPVLSIDYNKPLSSSHWAPSDRDFIASLQLGELLIWDLTKPCLPLHNNIVFTENGGHIKFSPQGELVAAVNSLDSNLKIIHVKSQTVKLTAAVSLPTNVCWHYRFPLVCVGDDFKLCFWKV</sequence>